<organism evidence="3 4">
    <name type="scientific">Eiseniibacteriota bacterium</name>
    <dbReference type="NCBI Taxonomy" id="2212470"/>
    <lineage>
        <taxon>Bacteria</taxon>
        <taxon>Candidatus Eiseniibacteriota</taxon>
    </lineage>
</organism>
<feature type="domain" description="HD" evidence="2">
    <location>
        <begin position="50"/>
        <end position="152"/>
    </location>
</feature>
<dbReference type="PANTHER" id="PTHR21262">
    <property type="entry name" value="GUANOSINE-3',5'-BIS DIPHOSPHATE 3'-PYROPHOSPHOHYDROLASE"/>
    <property type="match status" value="1"/>
</dbReference>
<dbReference type="AlphaFoldDB" id="A0A538T0H0"/>
<reference evidence="3 4" key="1">
    <citation type="journal article" date="2019" name="Nat. Microbiol.">
        <title>Mediterranean grassland soil C-N compound turnover is dependent on rainfall and depth, and is mediated by genomically divergent microorganisms.</title>
        <authorList>
            <person name="Diamond S."/>
            <person name="Andeer P.F."/>
            <person name="Li Z."/>
            <person name="Crits-Christoph A."/>
            <person name="Burstein D."/>
            <person name="Anantharaman K."/>
            <person name="Lane K.R."/>
            <person name="Thomas B.C."/>
            <person name="Pan C."/>
            <person name="Northen T.R."/>
            <person name="Banfield J.F."/>
        </authorList>
    </citation>
    <scope>NUCLEOTIDE SEQUENCE [LARGE SCALE GENOMIC DNA]</scope>
    <source>
        <strain evidence="3">WS_5</strain>
    </source>
</reference>
<dbReference type="InterPro" id="IPR003607">
    <property type="entry name" value="HD/PDEase_dom"/>
</dbReference>
<dbReference type="EMBL" id="VBOV01000179">
    <property type="protein sequence ID" value="TMQ57112.1"/>
    <property type="molecule type" value="Genomic_DNA"/>
</dbReference>
<dbReference type="Gene3D" id="1.10.3210.10">
    <property type="entry name" value="Hypothetical protein af1432"/>
    <property type="match status" value="1"/>
</dbReference>
<comment type="caution">
    <text evidence="3">The sequence shown here is derived from an EMBL/GenBank/DDBJ whole genome shotgun (WGS) entry which is preliminary data.</text>
</comment>
<gene>
    <name evidence="3" type="ORF">E6K75_07530</name>
</gene>
<keyword evidence="3" id="KW-0378">Hydrolase</keyword>
<dbReference type="SUPFAM" id="SSF81301">
    <property type="entry name" value="Nucleotidyltransferase"/>
    <property type="match status" value="1"/>
</dbReference>
<dbReference type="GO" id="GO:0005886">
    <property type="term" value="C:plasma membrane"/>
    <property type="evidence" value="ECO:0007669"/>
    <property type="project" value="TreeGrafter"/>
</dbReference>
<dbReference type="Proteomes" id="UP000320913">
    <property type="component" value="Unassembled WGS sequence"/>
</dbReference>
<dbReference type="GO" id="GO:0016787">
    <property type="term" value="F:hydrolase activity"/>
    <property type="evidence" value="ECO:0007669"/>
    <property type="project" value="UniProtKB-KW"/>
</dbReference>
<sequence>MATVPTEILGPLLQTLERSKPRGDRARLLAAFEFAANAHGSQLRLTGEPYVTHCVAVAVILAELLGPRADETILISALLHDVVEDTEVNLATVQSKFGPEVALLVDGVTKISGLHFDRPEWEQAENFRKMLLSMAKDLRVILIKLADRLHNMRTLASLDAVRVARIARETREIYAPLAHRLGIARFKWELEDLCFKYLDPGAFDDLRRRVQLKREERETVIEEVMRPLQSRLAELGIRAEVTGRPKH</sequence>
<feature type="non-terminal residue" evidence="3">
    <location>
        <position position="247"/>
    </location>
</feature>
<dbReference type="CDD" id="cd00077">
    <property type="entry name" value="HDc"/>
    <property type="match status" value="1"/>
</dbReference>
<dbReference type="InterPro" id="IPR006674">
    <property type="entry name" value="HD_domain"/>
</dbReference>
<dbReference type="InterPro" id="IPR043519">
    <property type="entry name" value="NT_sf"/>
</dbReference>
<evidence type="ECO:0000259" key="2">
    <source>
        <dbReference type="PROSITE" id="PS51831"/>
    </source>
</evidence>
<dbReference type="Pfam" id="PF13328">
    <property type="entry name" value="HD_4"/>
    <property type="match status" value="1"/>
</dbReference>
<comment type="similarity">
    <text evidence="1">Belongs to the RelA/SpoT family.</text>
</comment>
<proteinExistence type="inferred from homology"/>
<dbReference type="SMART" id="SM00471">
    <property type="entry name" value="HDc"/>
    <property type="match status" value="1"/>
</dbReference>
<dbReference type="SUPFAM" id="SSF109604">
    <property type="entry name" value="HD-domain/PDEase-like"/>
    <property type="match status" value="1"/>
</dbReference>
<dbReference type="PANTHER" id="PTHR21262:SF31">
    <property type="entry name" value="GTP PYROPHOSPHOKINASE"/>
    <property type="match status" value="1"/>
</dbReference>
<evidence type="ECO:0000313" key="3">
    <source>
        <dbReference type="EMBL" id="TMQ57112.1"/>
    </source>
</evidence>
<evidence type="ECO:0000256" key="1">
    <source>
        <dbReference type="ARBA" id="ARBA00007476"/>
    </source>
</evidence>
<evidence type="ECO:0000313" key="4">
    <source>
        <dbReference type="Proteomes" id="UP000320913"/>
    </source>
</evidence>
<accession>A0A538T0H0</accession>
<dbReference type="FunFam" id="1.10.3210.10:FF:000001">
    <property type="entry name" value="GTP pyrophosphokinase RelA"/>
    <property type="match status" value="1"/>
</dbReference>
<dbReference type="PROSITE" id="PS51831">
    <property type="entry name" value="HD"/>
    <property type="match status" value="1"/>
</dbReference>
<name>A0A538T0H0_UNCEI</name>
<protein>
    <submittedName>
        <fullName evidence="3">Bifunctional (P)ppGpp synthetase/guanosine-3',5'-bis(Diphosphate) 3'-pyrophosphohydrolase</fullName>
    </submittedName>
</protein>